<reference evidence="1" key="1">
    <citation type="submission" date="2018-05" db="EMBL/GenBank/DDBJ databases">
        <title>Draft genome of Mucuna pruriens seed.</title>
        <authorList>
            <person name="Nnadi N.E."/>
            <person name="Vos R."/>
            <person name="Hasami M.H."/>
            <person name="Devisetty U.K."/>
            <person name="Aguiy J.C."/>
        </authorList>
    </citation>
    <scope>NUCLEOTIDE SEQUENCE [LARGE SCALE GENOMIC DNA]</scope>
    <source>
        <strain evidence="1">JCA_2017</strain>
    </source>
</reference>
<comment type="caution">
    <text evidence="1">The sequence shown here is derived from an EMBL/GenBank/DDBJ whole genome shotgun (WGS) entry which is preliminary data.</text>
</comment>
<dbReference type="AlphaFoldDB" id="A0A371FIH1"/>
<proteinExistence type="predicted"/>
<name>A0A371FIH1_MUCPR</name>
<organism evidence="1 2">
    <name type="scientific">Mucuna pruriens</name>
    <name type="common">Velvet bean</name>
    <name type="synonym">Dolichos pruriens</name>
    <dbReference type="NCBI Taxonomy" id="157652"/>
    <lineage>
        <taxon>Eukaryota</taxon>
        <taxon>Viridiplantae</taxon>
        <taxon>Streptophyta</taxon>
        <taxon>Embryophyta</taxon>
        <taxon>Tracheophyta</taxon>
        <taxon>Spermatophyta</taxon>
        <taxon>Magnoliopsida</taxon>
        <taxon>eudicotyledons</taxon>
        <taxon>Gunneridae</taxon>
        <taxon>Pentapetalae</taxon>
        <taxon>rosids</taxon>
        <taxon>fabids</taxon>
        <taxon>Fabales</taxon>
        <taxon>Fabaceae</taxon>
        <taxon>Papilionoideae</taxon>
        <taxon>50 kb inversion clade</taxon>
        <taxon>NPAAA clade</taxon>
        <taxon>indigoferoid/millettioid clade</taxon>
        <taxon>Phaseoleae</taxon>
        <taxon>Mucuna</taxon>
    </lineage>
</organism>
<dbReference type="Proteomes" id="UP000257109">
    <property type="component" value="Unassembled WGS sequence"/>
</dbReference>
<sequence length="76" mass="8689">MKGSPKLEKGDEGVTNVKVARQRGRQTLQQMLTYAKFLKDILANQRKVAKRETLSLVHKKLPTKLKDLRVISPYPT</sequence>
<protein>
    <submittedName>
        <fullName evidence="1">Uncharacterized protein</fullName>
    </submittedName>
</protein>
<dbReference type="EMBL" id="QJKJ01008958">
    <property type="protein sequence ID" value="RDX78114.1"/>
    <property type="molecule type" value="Genomic_DNA"/>
</dbReference>
<evidence type="ECO:0000313" key="2">
    <source>
        <dbReference type="Proteomes" id="UP000257109"/>
    </source>
</evidence>
<gene>
    <name evidence="1" type="ORF">CR513_41657</name>
</gene>
<keyword evidence="2" id="KW-1185">Reference proteome</keyword>
<accession>A0A371FIH1</accession>
<feature type="non-terminal residue" evidence="1">
    <location>
        <position position="1"/>
    </location>
</feature>
<evidence type="ECO:0000313" key="1">
    <source>
        <dbReference type="EMBL" id="RDX78114.1"/>
    </source>
</evidence>